<evidence type="ECO:0000256" key="3">
    <source>
        <dbReference type="SAM" id="MobiDB-lite"/>
    </source>
</evidence>
<evidence type="ECO:0000256" key="1">
    <source>
        <dbReference type="ARBA" id="ARBA00007912"/>
    </source>
</evidence>
<gene>
    <name evidence="5" type="ORF">C2E20_5044</name>
</gene>
<dbReference type="PANTHER" id="PTHR10758">
    <property type="entry name" value="26S PROTEASOME NON-ATPASE REGULATORY SUBUNIT 3/COP9 SIGNALOSOME COMPLEX SUBUNIT 3"/>
    <property type="match status" value="1"/>
</dbReference>
<dbReference type="PROSITE" id="PS50250">
    <property type="entry name" value="PCI"/>
    <property type="match status" value="1"/>
</dbReference>
<dbReference type="GO" id="GO:0008541">
    <property type="term" value="C:proteasome regulatory particle, lid subcomplex"/>
    <property type="evidence" value="ECO:0007669"/>
    <property type="project" value="TreeGrafter"/>
</dbReference>
<dbReference type="SMART" id="SM00753">
    <property type="entry name" value="PAM"/>
    <property type="match status" value="1"/>
</dbReference>
<keyword evidence="6" id="KW-1185">Reference proteome</keyword>
<keyword evidence="2 5" id="KW-0647">Proteasome</keyword>
<accession>A0A2P6VBU2</accession>
<feature type="domain" description="PCI" evidence="4">
    <location>
        <begin position="258"/>
        <end position="436"/>
    </location>
</feature>
<evidence type="ECO:0000313" key="6">
    <source>
        <dbReference type="Proteomes" id="UP000239649"/>
    </source>
</evidence>
<dbReference type="GO" id="GO:0042176">
    <property type="term" value="P:regulation of protein catabolic process"/>
    <property type="evidence" value="ECO:0007669"/>
    <property type="project" value="InterPro"/>
</dbReference>
<dbReference type="OrthoDB" id="1713558at2759"/>
<dbReference type="InterPro" id="IPR050756">
    <property type="entry name" value="CSN3"/>
</dbReference>
<dbReference type="PANTHER" id="PTHR10758:SF2">
    <property type="entry name" value="26S PROTEASOME NON-ATPASE REGULATORY SUBUNIT 3"/>
    <property type="match status" value="1"/>
</dbReference>
<dbReference type="SMART" id="SM00088">
    <property type="entry name" value="PINT"/>
    <property type="match status" value="1"/>
</dbReference>
<dbReference type="AlphaFoldDB" id="A0A2P6VBU2"/>
<feature type="compositionally biased region" description="Basic and acidic residues" evidence="3">
    <location>
        <begin position="14"/>
        <end position="24"/>
    </location>
</feature>
<feature type="region of interest" description="Disordered" evidence="3">
    <location>
        <begin position="102"/>
        <end position="124"/>
    </location>
</feature>
<dbReference type="Proteomes" id="UP000239649">
    <property type="component" value="Unassembled WGS sequence"/>
</dbReference>
<evidence type="ECO:0000313" key="5">
    <source>
        <dbReference type="EMBL" id="PSC71553.1"/>
    </source>
</evidence>
<dbReference type="InterPro" id="IPR057985">
    <property type="entry name" value="TPR_PSMD3_N"/>
</dbReference>
<dbReference type="EMBL" id="LHPF02000014">
    <property type="protein sequence ID" value="PSC71553.1"/>
    <property type="molecule type" value="Genomic_DNA"/>
</dbReference>
<dbReference type="GO" id="GO:0030234">
    <property type="term" value="F:enzyme regulator activity"/>
    <property type="evidence" value="ECO:0007669"/>
    <property type="project" value="InterPro"/>
</dbReference>
<organism evidence="5 6">
    <name type="scientific">Micractinium conductrix</name>
    <dbReference type="NCBI Taxonomy" id="554055"/>
    <lineage>
        <taxon>Eukaryota</taxon>
        <taxon>Viridiplantae</taxon>
        <taxon>Chlorophyta</taxon>
        <taxon>core chlorophytes</taxon>
        <taxon>Trebouxiophyceae</taxon>
        <taxon>Chlorellales</taxon>
        <taxon>Chlorellaceae</taxon>
        <taxon>Chlorella clade</taxon>
        <taxon>Micractinium</taxon>
    </lineage>
</organism>
<protein>
    <submittedName>
        <fullName evidence="5">26S proteasome regulatory subunit</fullName>
    </submittedName>
</protein>
<name>A0A2P6VBU2_9CHLO</name>
<dbReference type="Gene3D" id="1.25.40.570">
    <property type="match status" value="1"/>
</dbReference>
<comment type="similarity">
    <text evidence="1">Belongs to the proteasome subunit S3 family.</text>
</comment>
<feature type="region of interest" description="Disordered" evidence="3">
    <location>
        <begin position="1"/>
        <end position="29"/>
    </location>
</feature>
<dbReference type="SUPFAM" id="SSF46785">
    <property type="entry name" value="Winged helix' DNA-binding domain"/>
    <property type="match status" value="1"/>
</dbReference>
<dbReference type="Pfam" id="PF25573">
    <property type="entry name" value="TPR_PSMD3_N"/>
    <property type="match status" value="1"/>
</dbReference>
<evidence type="ECO:0000256" key="2">
    <source>
        <dbReference type="ARBA" id="ARBA00022942"/>
    </source>
</evidence>
<proteinExistence type="inferred from homology"/>
<evidence type="ECO:0000259" key="4">
    <source>
        <dbReference type="PROSITE" id="PS50250"/>
    </source>
</evidence>
<dbReference type="Pfam" id="PF08375">
    <property type="entry name" value="Rpn3_C"/>
    <property type="match status" value="1"/>
</dbReference>
<dbReference type="Pfam" id="PF01399">
    <property type="entry name" value="PCI"/>
    <property type="match status" value="1"/>
</dbReference>
<dbReference type="InterPro" id="IPR000717">
    <property type="entry name" value="PCI_dom"/>
</dbReference>
<dbReference type="InterPro" id="IPR036390">
    <property type="entry name" value="WH_DNA-bd_sf"/>
</dbReference>
<sequence>MGKDVAMAEAEAPNPDKGDQEKTTPEPQRPLVVLRGGLAVIKKAVEQKETRTLFGRLLRQTAGVRRRLTAADLTAFLNGALPQGSPVVQQLVDAVQQAGESAMEADGAANGTDGGAAAAPPAEEVAAPSGLPEVEAYCHLVTLMFLVDHKQWAAAQAVAGAAVERLSAHNRRTLDVLAARIYAYLSLAHERSGSLAAIRSSLLGLHRTAVLRHDDVGAETLLNLLLRNYLHYNLYDQAERLRAKAHRPEASRSMQQACRYLYYLGRIRAVQLEYSEAKDCLQQAARKAPSSAVGFRVAVAKWLVLVRLLLGEVPDRTELTAPDMAAQLAPYFAVAAAVRSGDLNAFSNVAATHAAVFRADRTQNLIVRLRHNVIRAGLRRISLAYSRISLADVAQRLGLASVQDTESIVAKAIRDGSIEGSINHEAGTLESARPVDVYATEEPASAFHARIAFCMDVHNEAIKAMRYGEGGGAVQEFEDATALRERQEQELQAALEEDEDF</sequence>
<comment type="caution">
    <text evidence="5">The sequence shown here is derived from an EMBL/GenBank/DDBJ whole genome shotgun (WGS) entry which is preliminary data.</text>
</comment>
<dbReference type="STRING" id="554055.A0A2P6VBU2"/>
<reference evidence="5 6" key="1">
    <citation type="journal article" date="2018" name="Plant J.">
        <title>Genome sequences of Chlorella sorokiniana UTEX 1602 and Micractinium conductrix SAG 241.80: implications to maltose excretion by a green alga.</title>
        <authorList>
            <person name="Arriola M.B."/>
            <person name="Velmurugan N."/>
            <person name="Zhang Y."/>
            <person name="Plunkett M.H."/>
            <person name="Hondzo H."/>
            <person name="Barney B.M."/>
        </authorList>
    </citation>
    <scope>NUCLEOTIDE SEQUENCE [LARGE SCALE GENOMIC DNA]</scope>
    <source>
        <strain evidence="5 6">SAG 241.80</strain>
    </source>
</reference>
<dbReference type="InterPro" id="IPR013586">
    <property type="entry name" value="PSMD3_C"/>
</dbReference>
<dbReference type="GO" id="GO:0006511">
    <property type="term" value="P:ubiquitin-dependent protein catabolic process"/>
    <property type="evidence" value="ECO:0007669"/>
    <property type="project" value="TreeGrafter"/>
</dbReference>